<evidence type="ECO:0000313" key="1">
    <source>
        <dbReference type="EMBL" id="MBX08628.1"/>
    </source>
</evidence>
<proteinExistence type="predicted"/>
<accession>A0A2P2KSD7</accession>
<sequence>MFFGNGENSKSMPFKYPFSCMYVMLHGCNFASIRYLKTSLCYSLPPCSRSLLKFKTAAAPKIT</sequence>
<reference evidence="1" key="1">
    <citation type="submission" date="2018-02" db="EMBL/GenBank/DDBJ databases">
        <title>Rhizophora mucronata_Transcriptome.</title>
        <authorList>
            <person name="Meera S.P."/>
            <person name="Sreeshan A."/>
            <person name="Augustine A."/>
        </authorList>
    </citation>
    <scope>NUCLEOTIDE SEQUENCE</scope>
    <source>
        <tissue evidence="1">Leaf</tissue>
    </source>
</reference>
<name>A0A2P2KSD7_RHIMU</name>
<organism evidence="1">
    <name type="scientific">Rhizophora mucronata</name>
    <name type="common">Asiatic mangrove</name>
    <dbReference type="NCBI Taxonomy" id="61149"/>
    <lineage>
        <taxon>Eukaryota</taxon>
        <taxon>Viridiplantae</taxon>
        <taxon>Streptophyta</taxon>
        <taxon>Embryophyta</taxon>
        <taxon>Tracheophyta</taxon>
        <taxon>Spermatophyta</taxon>
        <taxon>Magnoliopsida</taxon>
        <taxon>eudicotyledons</taxon>
        <taxon>Gunneridae</taxon>
        <taxon>Pentapetalae</taxon>
        <taxon>rosids</taxon>
        <taxon>fabids</taxon>
        <taxon>Malpighiales</taxon>
        <taxon>Rhizophoraceae</taxon>
        <taxon>Rhizophora</taxon>
    </lineage>
</organism>
<protein>
    <submittedName>
        <fullName evidence="1">Photosystem I reaction center subunit Nic-like isoform X1</fullName>
    </submittedName>
</protein>
<dbReference type="EMBL" id="GGEC01028144">
    <property type="protein sequence ID" value="MBX08628.1"/>
    <property type="molecule type" value="Transcribed_RNA"/>
</dbReference>
<dbReference type="AlphaFoldDB" id="A0A2P2KSD7"/>